<reference evidence="3" key="1">
    <citation type="submission" date="2019-02" db="EMBL/GenBank/DDBJ databases">
        <authorList>
            <person name="Gruber-Vodicka R. H."/>
            <person name="Seah K. B. B."/>
        </authorList>
    </citation>
    <scope>NUCLEOTIDE SEQUENCE</scope>
    <source>
        <strain evidence="3">BECK_M7</strain>
    </source>
</reference>
<protein>
    <submittedName>
        <fullName evidence="3">Haemagluttinin repeat-containing protein</fullName>
    </submittedName>
</protein>
<gene>
    <name evidence="3" type="ORF">BECKLFY1418B_GA0070995_104721</name>
</gene>
<dbReference type="Pfam" id="PF13332">
    <property type="entry name" value="Fil_haemagg_2"/>
    <property type="match status" value="4"/>
</dbReference>
<proteinExistence type="predicted"/>
<feature type="region of interest" description="Disordered" evidence="2">
    <location>
        <begin position="832"/>
        <end position="864"/>
    </location>
</feature>
<dbReference type="EMBL" id="CAADFF010000047">
    <property type="protein sequence ID" value="VFJ93561.1"/>
    <property type="molecule type" value="Genomic_DNA"/>
</dbReference>
<name>A0A450UM05_9GAMM</name>
<accession>A0A450UM05</accession>
<dbReference type="GO" id="GO:0003824">
    <property type="term" value="F:catalytic activity"/>
    <property type="evidence" value="ECO:0007669"/>
    <property type="project" value="UniProtKB-ARBA"/>
</dbReference>
<evidence type="ECO:0000313" key="3">
    <source>
        <dbReference type="EMBL" id="VFJ93561.1"/>
    </source>
</evidence>
<keyword evidence="1" id="KW-0175">Coiled coil</keyword>
<dbReference type="InterPro" id="IPR025157">
    <property type="entry name" value="Hemagglutinin_rpt"/>
</dbReference>
<sequence length="1474" mass="155469">MTRLYDAALAEAERFEQEGMPLTLGVALSPEQVKSLRHDLIWLEEREVAGARVLAPQLYLSQATLAQIESGTGPVISGGDVLLASKEDLGNQGTITARRDVGLSSEGSFTNVGSVDAGKSLVANVKKDIINRGPGSLYGGDLVALYAEGDIRNESTAEEIHLGEDIVSRMKDIASIGSGGNLIMDAGGDIVQKAAKLRATGSAVLEAESDIVFETIALQNKSVNRGSNGYSIHDKTEHVGSEATFGGDTTLTATRMEVGDDAEITTGGSFNLLSAQNTYHSESHYEYDGGGWFGSSGSEDSVSDETRQVSSVLKTGGKLSVDSKDNITLLASTIKADGAAALKASGNINVLNAYDTAYQRTQTSKSGFISSEQTDKGRIDDTMVASVIKSGGDLSFEAEGNVAIIGSKLDVEKDLSFGTFTVGRDKAGNLLTDEYGHYVTQDGGAVGTLTIAAAEERHEDWNVKKSGIAIFGITLDERRDEVRNQSVDQIASLLDVEGNLRANTKGDINIIGSEIEVAGSGAIHADGDVNVLSAQESRHHYESHMHMGMNGLTGGWDGSRLSVGLKGEYTEDTLTETTVTQKKSKLEFGGELLLNTEGATLISASDIETKGSMTIQADKGLTVVSAENVQTTEEEHTKGEAKVTVGIGNAYNDTYQAVKEAAENVKRAKEALDTFDGEIAQMREDLKQGLVTEEDIRERKADRKYFVANLAAATANAANAAIQVGAAGAKAAAAAGTSFGTGFYGDVKMEVDGTKSTSRSERRTAVGSSLIAGGSMNLSSGADLHIQGSDVMANGVMDLIAAEDVLIESAQDTYREDFSSEQRHWEKSMTTAGISTDINSTGGISSSNKASSNAHGTSQRNSRIQAETLNIRAGRDTTVAGTQMQTVDLMVDTGRNLTVASRQNKDSSNSSQFGYSTSTKDSFLIPTGGGVSGGRGYGLRKWVDQQTEMIGTGSVSIKTGGNTHLKGAAIANRAADGTDGGNLTLETASLTVEEIKDIDKANQWSAGVTTSTGSTSLQMAMGGHKKAQLNYATIGQGNVLIDGSEDTVAGLNRDISQTTKVLANRRTGGLDASVSVDHRVFTEKDRQSIATDFYDTYDHAKDIGNAVGDYFDSEKDVSLSHYSRVVGDGARKRSYLKSAVFYEKDTREGLNRADASAEEVQGSMQNMVDGLSGQEGTSVVIYDGDPNVIGLDSNLPANNTEFNKNLAKGGYSSASDGIGVNAWQTDMTSTNDKVQVIGHESYRVIADKKGYGYNDQTETALAKRYGESTRDTWNAYSAIGGYETNQNAGSTSSGDWLAQNRGSSVVKSGNEWIGRQDSREMEPLVLFLGGQGSAGAGHGAAAGGGKWINITWDKGLKIEHGQYVAGEMGAHAGMSAGAGGEAGIFFTNDWEKALTGGYMNVGGSGGVLGSFGIDGIITAPEKKDNSPVFGLSGNASFGTGVEAHMRPGYGKAWKSGEKTINFRNIFSRDEKSKP</sequence>
<feature type="coiled-coil region" evidence="1">
    <location>
        <begin position="651"/>
        <end position="685"/>
    </location>
</feature>
<organism evidence="3">
    <name type="scientific">Candidatus Kentrum sp. LFY</name>
    <dbReference type="NCBI Taxonomy" id="2126342"/>
    <lineage>
        <taxon>Bacteria</taxon>
        <taxon>Pseudomonadati</taxon>
        <taxon>Pseudomonadota</taxon>
        <taxon>Gammaproteobacteria</taxon>
        <taxon>Candidatus Kentrum</taxon>
    </lineage>
</organism>
<evidence type="ECO:0000256" key="1">
    <source>
        <dbReference type="SAM" id="Coils"/>
    </source>
</evidence>
<evidence type="ECO:0000256" key="2">
    <source>
        <dbReference type="SAM" id="MobiDB-lite"/>
    </source>
</evidence>